<dbReference type="CDD" id="cd16917">
    <property type="entry name" value="HATPase_UhpB-NarQ-NarX-like"/>
    <property type="match status" value="1"/>
</dbReference>
<proteinExistence type="predicted"/>
<dbReference type="PANTHER" id="PTHR24421:SF63">
    <property type="entry name" value="SENSOR HISTIDINE KINASE DESK"/>
    <property type="match status" value="1"/>
</dbReference>
<organism evidence="7 8">
    <name type="scientific">Streptomyces halobius</name>
    <dbReference type="NCBI Taxonomy" id="2879846"/>
    <lineage>
        <taxon>Bacteria</taxon>
        <taxon>Bacillati</taxon>
        <taxon>Actinomycetota</taxon>
        <taxon>Actinomycetes</taxon>
        <taxon>Kitasatosporales</taxon>
        <taxon>Streptomycetaceae</taxon>
        <taxon>Streptomyces</taxon>
    </lineage>
</organism>
<keyword evidence="5" id="KW-0472">Membrane</keyword>
<evidence type="ECO:0000256" key="4">
    <source>
        <dbReference type="SAM" id="MobiDB-lite"/>
    </source>
</evidence>
<feature type="transmembrane region" description="Helical" evidence="5">
    <location>
        <begin position="60"/>
        <end position="80"/>
    </location>
</feature>
<reference evidence="7" key="1">
    <citation type="submission" date="2021-10" db="EMBL/GenBank/DDBJ databases">
        <title>Streptomyces nigrumlapis sp.nov.,an antimicrobial producing actinobacterium isolated from Black Gobi rocks.</title>
        <authorList>
            <person name="Wen Y."/>
            <person name="Zhang W."/>
            <person name="Liu X.G."/>
        </authorList>
    </citation>
    <scope>NUCLEOTIDE SEQUENCE</scope>
    <source>
        <strain evidence="7">ST13-2-2</strain>
    </source>
</reference>
<dbReference type="Gene3D" id="1.20.5.1930">
    <property type="match status" value="1"/>
</dbReference>
<evidence type="ECO:0000313" key="8">
    <source>
        <dbReference type="Proteomes" id="UP000830115"/>
    </source>
</evidence>
<feature type="transmembrane region" description="Helical" evidence="5">
    <location>
        <begin position="189"/>
        <end position="214"/>
    </location>
</feature>
<feature type="region of interest" description="Disordered" evidence="4">
    <location>
        <begin position="425"/>
        <end position="447"/>
    </location>
</feature>
<feature type="transmembrane region" description="Helical" evidence="5">
    <location>
        <begin position="161"/>
        <end position="183"/>
    </location>
</feature>
<evidence type="ECO:0000313" key="7">
    <source>
        <dbReference type="EMBL" id="UQA94526.1"/>
    </source>
</evidence>
<evidence type="ECO:0000256" key="5">
    <source>
        <dbReference type="SAM" id="Phobius"/>
    </source>
</evidence>
<keyword evidence="5" id="KW-1133">Transmembrane helix</keyword>
<keyword evidence="1" id="KW-0808">Transferase</keyword>
<dbReference type="RefSeq" id="WP_248865396.1">
    <property type="nucleotide sequence ID" value="NZ_CP086322.1"/>
</dbReference>
<dbReference type="GO" id="GO:0016301">
    <property type="term" value="F:kinase activity"/>
    <property type="evidence" value="ECO:0007669"/>
    <property type="project" value="UniProtKB-KW"/>
</dbReference>
<dbReference type="InterPro" id="IPR036890">
    <property type="entry name" value="HATPase_C_sf"/>
</dbReference>
<dbReference type="InterPro" id="IPR050482">
    <property type="entry name" value="Sensor_HK_TwoCompSys"/>
</dbReference>
<feature type="transmembrane region" description="Helical" evidence="5">
    <location>
        <begin position="133"/>
        <end position="154"/>
    </location>
</feature>
<evidence type="ECO:0000256" key="2">
    <source>
        <dbReference type="ARBA" id="ARBA00022777"/>
    </source>
</evidence>
<dbReference type="Gene3D" id="3.30.565.10">
    <property type="entry name" value="Histidine kinase-like ATPase, C-terminal domain"/>
    <property type="match status" value="1"/>
</dbReference>
<dbReference type="Pfam" id="PF07730">
    <property type="entry name" value="HisKA_3"/>
    <property type="match status" value="1"/>
</dbReference>
<feature type="transmembrane region" description="Helical" evidence="5">
    <location>
        <begin position="29"/>
        <end position="48"/>
    </location>
</feature>
<gene>
    <name evidence="7" type="ORF">K9S39_24060</name>
</gene>
<dbReference type="SUPFAM" id="SSF55874">
    <property type="entry name" value="ATPase domain of HSP90 chaperone/DNA topoisomerase II/histidine kinase"/>
    <property type="match status" value="1"/>
</dbReference>
<dbReference type="EMBL" id="CP086322">
    <property type="protein sequence ID" value="UQA94526.1"/>
    <property type="molecule type" value="Genomic_DNA"/>
</dbReference>
<dbReference type="PANTHER" id="PTHR24421">
    <property type="entry name" value="NITRATE/NITRITE SENSOR PROTEIN NARX-RELATED"/>
    <property type="match status" value="1"/>
</dbReference>
<dbReference type="Proteomes" id="UP000830115">
    <property type="component" value="Chromosome"/>
</dbReference>
<dbReference type="InterPro" id="IPR011712">
    <property type="entry name" value="Sig_transdc_His_kin_sub3_dim/P"/>
</dbReference>
<evidence type="ECO:0000256" key="1">
    <source>
        <dbReference type="ARBA" id="ARBA00022679"/>
    </source>
</evidence>
<feature type="domain" description="Signal transduction histidine kinase subgroup 3 dimerisation and phosphoacceptor" evidence="6">
    <location>
        <begin position="231"/>
        <end position="297"/>
    </location>
</feature>
<keyword evidence="5" id="KW-0812">Transmembrane</keyword>
<accession>A0ABY4MDY2</accession>
<protein>
    <submittedName>
        <fullName evidence="7">Histidine kinase</fullName>
    </submittedName>
</protein>
<evidence type="ECO:0000256" key="3">
    <source>
        <dbReference type="ARBA" id="ARBA00023012"/>
    </source>
</evidence>
<name>A0ABY4MDY2_9ACTN</name>
<keyword evidence="2 7" id="KW-0418">Kinase</keyword>
<keyword evidence="8" id="KW-1185">Reference proteome</keyword>
<keyword evidence="3" id="KW-0902">Two-component regulatory system</keyword>
<feature type="transmembrane region" description="Helical" evidence="5">
    <location>
        <begin position="100"/>
        <end position="121"/>
    </location>
</feature>
<evidence type="ECO:0000259" key="6">
    <source>
        <dbReference type="Pfam" id="PF07730"/>
    </source>
</evidence>
<sequence length="447" mass="48349">MRDDGGTEDMIGRVRTQLRRRGQLALVDAYFRWTLCLLPWFPIIGGVGPVLGKTTVDEPLALTLAGAALGLNAAQGFLAISLFNRALRRYLQQGATPHRLMLVSGVLTLAAEIALFAVLAIKGVNEGWDEDTAATVVLAVGATLTPFCMAYSLLVSKRRYLASVVGATTGLVLLAGLVTQVWLGAVMLGIFLFIAGMWSLLIARPSGWLLAVFWKLDAARKTQAQLAVAEERLRFGRDLHDVMGRNLAVIALKSELAVQLARRQRPEAVEQMVEVQRIAQESQREVREVVRGYRRADLQAELAGARSILRAAGVDCRIEGEEGLRLPAEVESALGWVVREGTTNVLRHAAEARHCVLRTRVDRDLGVLVMTMENDGVVTPPGDVTEPQSGSGLKGLRERLDPLSGTLKSGPFAKGSYRLTVELPVAAEGETPERGASHGAGLVRAED</sequence>